<dbReference type="SUPFAM" id="SSF140959">
    <property type="entry name" value="Indolic compounds 2,3-dioxygenase-like"/>
    <property type="match status" value="1"/>
</dbReference>
<proteinExistence type="inferred from homology"/>
<evidence type="ECO:0000256" key="2">
    <source>
        <dbReference type="ARBA" id="ARBA00022723"/>
    </source>
</evidence>
<dbReference type="Pfam" id="PF01231">
    <property type="entry name" value="IDO"/>
    <property type="match status" value="1"/>
</dbReference>
<comment type="caution">
    <text evidence="7">The sequence shown here is derived from an EMBL/GenBank/DDBJ whole genome shotgun (WGS) entry which is preliminary data.</text>
</comment>
<keyword evidence="3 4" id="KW-0408">Iron</keyword>
<dbReference type="GO" id="GO:0046872">
    <property type="term" value="F:metal ion binding"/>
    <property type="evidence" value="ECO:0007669"/>
    <property type="project" value="UniProtKB-UniRule"/>
</dbReference>
<evidence type="ECO:0000256" key="6">
    <source>
        <dbReference type="SAM" id="MobiDB-lite"/>
    </source>
</evidence>
<accession>A0AAN7TCY2</accession>
<keyword evidence="2 4" id="KW-0479">Metal-binding</keyword>
<comment type="catalytic activity">
    <reaction evidence="5">
        <text>L-tryptophan + O2 = N-formyl-L-kynurenine</text>
        <dbReference type="Rhea" id="RHEA:24536"/>
        <dbReference type="ChEBI" id="CHEBI:15379"/>
        <dbReference type="ChEBI" id="CHEBI:57912"/>
        <dbReference type="ChEBI" id="CHEBI:58629"/>
    </reaction>
</comment>
<gene>
    <name evidence="7" type="primary">BNA2_1</name>
    <name evidence="7" type="ORF">LTR05_000971</name>
</gene>
<dbReference type="EC" id="1.13.11.52" evidence="5"/>
<keyword evidence="5 7" id="KW-0223">Dioxygenase</keyword>
<dbReference type="AlphaFoldDB" id="A0AAN7TCY2"/>
<dbReference type="EMBL" id="JAVRRJ010000001">
    <property type="protein sequence ID" value="KAK5090794.1"/>
    <property type="molecule type" value="Genomic_DNA"/>
</dbReference>
<dbReference type="Proteomes" id="UP001309876">
    <property type="component" value="Unassembled WGS sequence"/>
</dbReference>
<comment type="function">
    <text evidence="5">Produces N-formyl-kynurenine through the oxidation of tryptophan.</text>
</comment>
<feature type="region of interest" description="Disordered" evidence="6">
    <location>
        <begin position="366"/>
        <end position="397"/>
    </location>
</feature>
<dbReference type="InterPro" id="IPR037217">
    <property type="entry name" value="Trp/Indoleamine_2_3_dOase-like"/>
</dbReference>
<sequence length="422" mass="47348">MFDSIDRILHSFEISHYGFLPVDEPLARLPSTYYQPWENLISRLPILISDGSLYNEFASLPLLSTSELRSLPEWRRAYVILTFFTHAHTWSDLQPREVLPANITVPLLEVSAYLDLPPTATYPALNLWNCGLVTDGADITNPENVVMRHTFTGTTDEAWFYAVSVSVEAKGVAAIQVMLECVKAIEQDKKDEVLECLRSFRVIVSELASILQRMHEHCDPSVFYHRIRPFLAGSRGMEKAGLPHGLFYDEGRGKGSWRQYSGGSNAQSSLIQFLDIALGIKHEGPSSQRGGKEQAYLNGMRQYMPQAHRQFLEYFDSVAKIRQYVQSKNVSETLSSTFDEAVEAMAAFRDTHIKIVARYIVAPSRARDQSQNQGVRNIASSSSEQTSSKDELKGTGGTNLMAFLKQTRAETRAAKSRTPIAV</sequence>
<feature type="compositionally biased region" description="Polar residues" evidence="6">
    <location>
        <begin position="369"/>
        <end position="379"/>
    </location>
</feature>
<evidence type="ECO:0000256" key="3">
    <source>
        <dbReference type="ARBA" id="ARBA00023004"/>
    </source>
</evidence>
<dbReference type="GO" id="GO:0034354">
    <property type="term" value="P:'de novo' NAD+ biosynthetic process from L-tryptophan"/>
    <property type="evidence" value="ECO:0007669"/>
    <property type="project" value="TreeGrafter"/>
</dbReference>
<evidence type="ECO:0000256" key="5">
    <source>
        <dbReference type="RuleBase" id="RU369119"/>
    </source>
</evidence>
<dbReference type="GO" id="GO:0020037">
    <property type="term" value="F:heme binding"/>
    <property type="evidence" value="ECO:0007669"/>
    <property type="project" value="UniProtKB-UniRule"/>
</dbReference>
<dbReference type="PANTHER" id="PTHR28657">
    <property type="entry name" value="INDOLEAMINE 2,3-DIOXYGENASE"/>
    <property type="match status" value="1"/>
</dbReference>
<dbReference type="GO" id="GO:0019441">
    <property type="term" value="P:L-tryptophan catabolic process to kynurenine"/>
    <property type="evidence" value="ECO:0007669"/>
    <property type="project" value="UniProtKB-UniRule"/>
</dbReference>
<evidence type="ECO:0000313" key="7">
    <source>
        <dbReference type="EMBL" id="KAK5090794.1"/>
    </source>
</evidence>
<name>A0AAN7TCY2_9EURO</name>
<comment type="similarity">
    <text evidence="1 5">Belongs to the indoleamine 2,3-dioxygenase family.</text>
</comment>
<reference evidence="7 8" key="1">
    <citation type="submission" date="2023-08" db="EMBL/GenBank/DDBJ databases">
        <title>Black Yeasts Isolated from many extreme environments.</title>
        <authorList>
            <person name="Coleine C."/>
            <person name="Stajich J.E."/>
            <person name="Selbmann L."/>
        </authorList>
    </citation>
    <scope>NUCLEOTIDE SEQUENCE [LARGE SCALE GENOMIC DNA]</scope>
    <source>
        <strain evidence="7 8">CCFEE 5910</strain>
    </source>
</reference>
<keyword evidence="4 5" id="KW-0349">Heme</keyword>
<dbReference type="PANTHER" id="PTHR28657:SF10">
    <property type="entry name" value="INDOLEAMINE 2,3-DIOXYGENASE"/>
    <property type="match status" value="1"/>
</dbReference>
<dbReference type="Gene3D" id="1.20.58.480">
    <property type="match status" value="1"/>
</dbReference>
<feature type="binding site" description="proximal binding residue" evidence="4">
    <location>
        <position position="352"/>
    </location>
    <ligand>
        <name>heme b</name>
        <dbReference type="ChEBI" id="CHEBI:60344"/>
    </ligand>
    <ligandPart>
        <name>Fe</name>
        <dbReference type="ChEBI" id="CHEBI:18248"/>
    </ligandPart>
</feature>
<evidence type="ECO:0000256" key="4">
    <source>
        <dbReference type="PIRSR" id="PIRSR600898-1"/>
    </source>
</evidence>
<organism evidence="7 8">
    <name type="scientific">Lithohypha guttulata</name>
    <dbReference type="NCBI Taxonomy" id="1690604"/>
    <lineage>
        <taxon>Eukaryota</taxon>
        <taxon>Fungi</taxon>
        <taxon>Dikarya</taxon>
        <taxon>Ascomycota</taxon>
        <taxon>Pezizomycotina</taxon>
        <taxon>Eurotiomycetes</taxon>
        <taxon>Chaetothyriomycetidae</taxon>
        <taxon>Chaetothyriales</taxon>
        <taxon>Trichomeriaceae</taxon>
        <taxon>Lithohypha</taxon>
    </lineage>
</organism>
<protein>
    <recommendedName>
        <fullName evidence="5">Indoleamine 2,3-dioxygenase</fullName>
        <ecNumber evidence="5">1.13.11.52</ecNumber>
    </recommendedName>
</protein>
<evidence type="ECO:0000313" key="8">
    <source>
        <dbReference type="Proteomes" id="UP001309876"/>
    </source>
</evidence>
<dbReference type="GO" id="GO:0005737">
    <property type="term" value="C:cytoplasm"/>
    <property type="evidence" value="ECO:0007669"/>
    <property type="project" value="TreeGrafter"/>
</dbReference>
<dbReference type="PROSITE" id="PS00876">
    <property type="entry name" value="IDO_1"/>
    <property type="match status" value="1"/>
</dbReference>
<evidence type="ECO:0000256" key="1">
    <source>
        <dbReference type="ARBA" id="ARBA00007119"/>
    </source>
</evidence>
<dbReference type="InterPro" id="IPR000898">
    <property type="entry name" value="Indolamine_dOase"/>
</dbReference>
<keyword evidence="5 7" id="KW-0560">Oxidoreductase</keyword>
<keyword evidence="8" id="KW-1185">Reference proteome</keyword>
<dbReference type="GO" id="GO:0033754">
    <property type="term" value="F:indoleamine 2,3-dioxygenase activity"/>
    <property type="evidence" value="ECO:0007669"/>
    <property type="project" value="UniProtKB-EC"/>
</dbReference>